<organism evidence="6 7">
    <name type="scientific">Rhodoblastus acidophilus</name>
    <name type="common">Rhodopseudomonas acidophila</name>
    <dbReference type="NCBI Taxonomy" id="1074"/>
    <lineage>
        <taxon>Bacteria</taxon>
        <taxon>Pseudomonadati</taxon>
        <taxon>Pseudomonadota</taxon>
        <taxon>Alphaproteobacteria</taxon>
        <taxon>Hyphomicrobiales</taxon>
        <taxon>Rhodoblastaceae</taxon>
        <taxon>Rhodoblastus</taxon>
    </lineage>
</organism>
<dbReference type="OrthoDB" id="9808669at2"/>
<dbReference type="SUPFAM" id="SSF53901">
    <property type="entry name" value="Thiolase-like"/>
    <property type="match status" value="1"/>
</dbReference>
<evidence type="ECO:0000256" key="3">
    <source>
        <dbReference type="ARBA" id="ARBA00022679"/>
    </source>
</evidence>
<dbReference type="GO" id="GO:0004315">
    <property type="term" value="F:3-oxoacyl-[acyl-carrier-protein] synthase activity"/>
    <property type="evidence" value="ECO:0007669"/>
    <property type="project" value="InterPro"/>
</dbReference>
<evidence type="ECO:0000256" key="2">
    <source>
        <dbReference type="ARBA" id="ARBA00008467"/>
    </source>
</evidence>
<dbReference type="InterPro" id="IPR014031">
    <property type="entry name" value="Ketoacyl_synth_C"/>
</dbReference>
<comment type="similarity">
    <text evidence="2 4">Belongs to the thiolase-like superfamily. Beta-ketoacyl-ACP synthases family.</text>
</comment>
<dbReference type="InterPro" id="IPR020841">
    <property type="entry name" value="PKS_Beta-ketoAc_synthase_dom"/>
</dbReference>
<dbReference type="PROSITE" id="PS00606">
    <property type="entry name" value="KS3_1"/>
    <property type="match status" value="1"/>
</dbReference>
<dbReference type="Pfam" id="PF00109">
    <property type="entry name" value="ketoacyl-synt"/>
    <property type="match status" value="1"/>
</dbReference>
<evidence type="ECO:0000313" key="7">
    <source>
        <dbReference type="Proteomes" id="UP000198418"/>
    </source>
</evidence>
<gene>
    <name evidence="6" type="ORF">SAMN06265338_11223</name>
</gene>
<proteinExistence type="inferred from homology"/>
<dbReference type="Pfam" id="PF02801">
    <property type="entry name" value="Ketoacyl-synt_C"/>
    <property type="match status" value="1"/>
</dbReference>
<dbReference type="RefSeq" id="WP_088521890.1">
    <property type="nucleotide sequence ID" value="NZ_FYDG01000012.1"/>
</dbReference>
<dbReference type="CDD" id="cd00834">
    <property type="entry name" value="KAS_I_II"/>
    <property type="match status" value="1"/>
</dbReference>
<dbReference type="AlphaFoldDB" id="A0A212S4B9"/>
<dbReference type="SMART" id="SM00825">
    <property type="entry name" value="PKS_KS"/>
    <property type="match status" value="1"/>
</dbReference>
<feature type="domain" description="Ketosynthase family 3 (KS3)" evidence="5">
    <location>
        <begin position="3"/>
        <end position="402"/>
    </location>
</feature>
<dbReference type="PANTHER" id="PTHR11712:SF336">
    <property type="entry name" value="3-OXOACYL-[ACYL-CARRIER-PROTEIN] SYNTHASE, MITOCHONDRIAL"/>
    <property type="match status" value="1"/>
</dbReference>
<comment type="pathway">
    <text evidence="1">Lipid metabolism; fatty acid biosynthesis.</text>
</comment>
<name>A0A212S4B9_RHOAC</name>
<protein>
    <submittedName>
        <fullName evidence="6">3-oxoacyl-[acyl-carrier-protein] synthase II</fullName>
    </submittedName>
</protein>
<reference evidence="7" key="1">
    <citation type="submission" date="2017-06" db="EMBL/GenBank/DDBJ databases">
        <authorList>
            <person name="Varghese N."/>
            <person name="Submissions S."/>
        </authorList>
    </citation>
    <scope>NUCLEOTIDE SEQUENCE [LARGE SCALE GENOMIC DNA]</scope>
    <source>
        <strain evidence="7">DSM 137</strain>
    </source>
</reference>
<dbReference type="InterPro" id="IPR016039">
    <property type="entry name" value="Thiolase-like"/>
</dbReference>
<evidence type="ECO:0000313" key="6">
    <source>
        <dbReference type="EMBL" id="SNB79884.1"/>
    </source>
</evidence>
<dbReference type="InterPro" id="IPR014030">
    <property type="entry name" value="Ketoacyl_synth_N"/>
</dbReference>
<keyword evidence="7" id="KW-1185">Reference proteome</keyword>
<evidence type="ECO:0000256" key="1">
    <source>
        <dbReference type="ARBA" id="ARBA00005194"/>
    </source>
</evidence>
<dbReference type="InterPro" id="IPR000794">
    <property type="entry name" value="Beta-ketoacyl_synthase"/>
</dbReference>
<dbReference type="PROSITE" id="PS52004">
    <property type="entry name" value="KS3_2"/>
    <property type="match status" value="1"/>
</dbReference>
<dbReference type="EMBL" id="FYDG01000012">
    <property type="protein sequence ID" value="SNB79884.1"/>
    <property type="molecule type" value="Genomic_DNA"/>
</dbReference>
<accession>A0A212S4B9</accession>
<dbReference type="GO" id="GO:0006633">
    <property type="term" value="P:fatty acid biosynthetic process"/>
    <property type="evidence" value="ECO:0007669"/>
    <property type="project" value="InterPro"/>
</dbReference>
<evidence type="ECO:0000256" key="4">
    <source>
        <dbReference type="RuleBase" id="RU003694"/>
    </source>
</evidence>
<dbReference type="InterPro" id="IPR018201">
    <property type="entry name" value="Ketoacyl_synth_AS"/>
</dbReference>
<dbReference type="Gene3D" id="3.40.47.10">
    <property type="match status" value="1"/>
</dbReference>
<keyword evidence="3 4" id="KW-0808">Transferase</keyword>
<dbReference type="Proteomes" id="UP000198418">
    <property type="component" value="Unassembled WGS sequence"/>
</dbReference>
<evidence type="ECO:0000259" key="5">
    <source>
        <dbReference type="PROSITE" id="PS52004"/>
    </source>
</evidence>
<dbReference type="PANTHER" id="PTHR11712">
    <property type="entry name" value="POLYKETIDE SYNTHASE-RELATED"/>
    <property type="match status" value="1"/>
</dbReference>
<sequence>MTGRRVVVTGMGSVSAAGIGAEPLWRAARDGKSCVGPLAVREPYGGRIKISAQVRDFDVAERLGPTVAPFADLFAAYALVAADEAVAQAGLDRDARQGARCATLLGTGIGGMHTIDDGIYAVYFANKRPEALTVPKLIPSAGPALLSMRFGATGPCFAVASACSSGAQAIGLGMQMIRAGMVDRAIVGGSEACATNGAMRAWETLRVLTPDLCRPFAKNRNGMVLGEGAAMFVLEAEESARARGAQPLCYLSGYGTNSDALDPVRPDAASASACMNMALEDAGLRPEDIDYVNAHGTATVANDGNEAEALNRSFGSHCDDMLVSSTKPVHGHTLGAAGAIELAIAIRALREQVAPPSLNVELQDPGCRIKLVGPEAVARPMRAVLSNSFAFGGINASLIITPAV</sequence>